<protein>
    <submittedName>
        <fullName evidence="1">Uncharacterized protein</fullName>
    </submittedName>
</protein>
<sequence>MPAFAFWGSVWKRPALAPRANPLYCVETILNRTGTLVALAPKAWQTSR</sequence>
<proteinExistence type="predicted"/>
<evidence type="ECO:0000313" key="2">
    <source>
        <dbReference type="Proteomes" id="UP000533306"/>
    </source>
</evidence>
<accession>A0A7W9S415</accession>
<dbReference type="Proteomes" id="UP000533306">
    <property type="component" value="Unassembled WGS sequence"/>
</dbReference>
<reference evidence="1 2" key="1">
    <citation type="submission" date="2020-08" db="EMBL/GenBank/DDBJ databases">
        <title>Genomic Encyclopedia of Type Strains, Phase IV (KMG-IV): sequencing the most valuable type-strain genomes for metagenomic binning, comparative biology and taxonomic classification.</title>
        <authorList>
            <person name="Goeker M."/>
        </authorList>
    </citation>
    <scope>NUCLEOTIDE SEQUENCE [LARGE SCALE GENOMIC DNA]</scope>
    <source>
        <strain evidence="1 2">DSM 11099</strain>
    </source>
</reference>
<dbReference type="AlphaFoldDB" id="A0A7W9S415"/>
<name>A0A7W9S415_9HYPH</name>
<comment type="caution">
    <text evidence="1">The sequence shown here is derived from an EMBL/GenBank/DDBJ whole genome shotgun (WGS) entry which is preliminary data.</text>
</comment>
<organism evidence="1 2">
    <name type="scientific">Aquamicrobium lusatiense</name>
    <dbReference type="NCBI Taxonomy" id="89772"/>
    <lineage>
        <taxon>Bacteria</taxon>
        <taxon>Pseudomonadati</taxon>
        <taxon>Pseudomonadota</taxon>
        <taxon>Alphaproteobacteria</taxon>
        <taxon>Hyphomicrobiales</taxon>
        <taxon>Phyllobacteriaceae</taxon>
        <taxon>Aquamicrobium</taxon>
    </lineage>
</organism>
<gene>
    <name evidence="1" type="ORF">HNR59_001983</name>
</gene>
<dbReference type="EMBL" id="JACHEU010000001">
    <property type="protein sequence ID" value="MBB6012638.1"/>
    <property type="molecule type" value="Genomic_DNA"/>
</dbReference>
<keyword evidence="2" id="KW-1185">Reference proteome</keyword>
<evidence type="ECO:0000313" key="1">
    <source>
        <dbReference type="EMBL" id="MBB6012638.1"/>
    </source>
</evidence>